<dbReference type="AlphaFoldDB" id="A0A1G6RZT2"/>
<gene>
    <name evidence="1" type="ORF">SAMN05216337_1007195</name>
</gene>
<name>A0A1G6RZT2_9BRAD</name>
<reference evidence="1 2" key="1">
    <citation type="submission" date="2016-10" db="EMBL/GenBank/DDBJ databases">
        <authorList>
            <person name="de Groot N.N."/>
        </authorList>
    </citation>
    <scope>NUCLEOTIDE SEQUENCE [LARGE SCALE GENOMIC DNA]</scope>
    <source>
        <strain evidence="1 2">R5</strain>
    </source>
</reference>
<evidence type="ECO:0000313" key="1">
    <source>
        <dbReference type="EMBL" id="SDD10078.1"/>
    </source>
</evidence>
<dbReference type="RefSeq" id="WP_176936846.1">
    <property type="nucleotide sequence ID" value="NZ_FMZW01000007.1"/>
</dbReference>
<evidence type="ECO:0000313" key="2">
    <source>
        <dbReference type="Proteomes" id="UP000199245"/>
    </source>
</evidence>
<dbReference type="EMBL" id="FMZW01000007">
    <property type="protein sequence ID" value="SDD10078.1"/>
    <property type="molecule type" value="Genomic_DNA"/>
</dbReference>
<accession>A0A1G6RZT2</accession>
<dbReference type="Proteomes" id="UP000199245">
    <property type="component" value="Unassembled WGS sequence"/>
</dbReference>
<proteinExistence type="predicted"/>
<organism evidence="1 2">
    <name type="scientific">Bradyrhizobium brasilense</name>
    <dbReference type="NCBI Taxonomy" id="1419277"/>
    <lineage>
        <taxon>Bacteria</taxon>
        <taxon>Pseudomonadati</taxon>
        <taxon>Pseudomonadota</taxon>
        <taxon>Alphaproteobacteria</taxon>
        <taxon>Hyphomicrobiales</taxon>
        <taxon>Nitrobacteraceae</taxon>
        <taxon>Bradyrhizobium</taxon>
    </lineage>
</organism>
<protein>
    <submittedName>
        <fullName evidence="1">Uncharacterized protein</fullName>
    </submittedName>
</protein>
<sequence length="169" mass="18836">MHRIIKAHLDSFVQSQGLAADEESVQFEKFATYCVLSSRYSIAFDLDDVSTGAGEDGIDGIAVVIDEVVTTSAEDANDVFSLPRRNHDVDIQFIQAKRSESFDLGDFLKFKEAILRFATQTPYVVTNEVLVEARQIFDAVVNEVPKVRNGKRRSTLSLGLVRGSRTTQF</sequence>